<evidence type="ECO:0000313" key="3">
    <source>
        <dbReference type="Proteomes" id="UP001596116"/>
    </source>
</evidence>
<sequence>MEDLSYIIGIGFSGADLPRAVILAFLFAMFAQGNGNIWKAGLLALLIDRTVWPIAAMGASGAELQSVYSAIAGMAKTFKADIGIYIVRYIGLVLMIGGFRWMRAGIHGMSPKKAAA</sequence>
<proteinExistence type="predicted"/>
<dbReference type="EMBL" id="JBHPON010000001">
    <property type="protein sequence ID" value="MFC6034174.1"/>
    <property type="molecule type" value="Genomic_DNA"/>
</dbReference>
<keyword evidence="1" id="KW-0812">Transmembrane</keyword>
<dbReference type="RefSeq" id="WP_379880513.1">
    <property type="nucleotide sequence ID" value="NZ_JBHPON010000001.1"/>
</dbReference>
<protein>
    <submittedName>
        <fullName evidence="2">Uncharacterized protein</fullName>
    </submittedName>
</protein>
<keyword evidence="1" id="KW-0472">Membrane</keyword>
<keyword evidence="3" id="KW-1185">Reference proteome</keyword>
<comment type="caution">
    <text evidence="2">The sequence shown here is derived from an EMBL/GenBank/DDBJ whole genome shotgun (WGS) entry which is preliminary data.</text>
</comment>
<feature type="transmembrane region" description="Helical" evidence="1">
    <location>
        <begin position="6"/>
        <end position="30"/>
    </location>
</feature>
<organism evidence="2 3">
    <name type="scientific">Hyphococcus aureus</name>
    <dbReference type="NCBI Taxonomy" id="2666033"/>
    <lineage>
        <taxon>Bacteria</taxon>
        <taxon>Pseudomonadati</taxon>
        <taxon>Pseudomonadota</taxon>
        <taxon>Alphaproteobacteria</taxon>
        <taxon>Parvularculales</taxon>
        <taxon>Parvularculaceae</taxon>
        <taxon>Hyphococcus</taxon>
    </lineage>
</organism>
<reference evidence="2 3" key="1">
    <citation type="submission" date="2024-09" db="EMBL/GenBank/DDBJ databases">
        <authorList>
            <person name="Zhang Z.-H."/>
        </authorList>
    </citation>
    <scope>NUCLEOTIDE SEQUENCE [LARGE SCALE GENOMIC DNA]</scope>
    <source>
        <strain evidence="2 3">HHTR114</strain>
    </source>
</reference>
<evidence type="ECO:0000313" key="2">
    <source>
        <dbReference type="EMBL" id="MFC6034174.1"/>
    </source>
</evidence>
<dbReference type="Proteomes" id="UP001596116">
    <property type="component" value="Unassembled WGS sequence"/>
</dbReference>
<name>A0ABW1KS37_9PROT</name>
<feature type="transmembrane region" description="Helical" evidence="1">
    <location>
        <begin position="82"/>
        <end position="102"/>
    </location>
</feature>
<gene>
    <name evidence="2" type="ORF">ACFMB1_01385</name>
</gene>
<evidence type="ECO:0000256" key="1">
    <source>
        <dbReference type="SAM" id="Phobius"/>
    </source>
</evidence>
<keyword evidence="1" id="KW-1133">Transmembrane helix</keyword>
<accession>A0ABW1KS37</accession>